<feature type="region of interest" description="Disordered" evidence="2">
    <location>
        <begin position="78"/>
        <end position="179"/>
    </location>
</feature>
<evidence type="ECO:0000256" key="2">
    <source>
        <dbReference type="SAM" id="MobiDB-lite"/>
    </source>
</evidence>
<reference evidence="3" key="1">
    <citation type="submission" date="2021-02" db="EMBL/GenBank/DDBJ databases">
        <authorList>
            <person name="Syme A R."/>
            <person name="Syme A R."/>
            <person name="Moolhuijzen P."/>
        </authorList>
    </citation>
    <scope>NUCLEOTIDE SEQUENCE</scope>
    <source>
        <strain evidence="3">W1-1</strain>
    </source>
</reference>
<name>A0A6S6W2Q1_9PLEO</name>
<feature type="compositionally biased region" description="Polar residues" evidence="2">
    <location>
        <begin position="168"/>
        <end position="179"/>
    </location>
</feature>
<feature type="compositionally biased region" description="Polar residues" evidence="2">
    <location>
        <begin position="118"/>
        <end position="132"/>
    </location>
</feature>
<gene>
    <name evidence="3" type="ORF">PTTW11_06332</name>
</gene>
<dbReference type="Proteomes" id="UP000472372">
    <property type="component" value="Chromosome 5"/>
</dbReference>
<organism evidence="3 4">
    <name type="scientific">Pyrenophora teres f. teres</name>
    <dbReference type="NCBI Taxonomy" id="97479"/>
    <lineage>
        <taxon>Eukaryota</taxon>
        <taxon>Fungi</taxon>
        <taxon>Dikarya</taxon>
        <taxon>Ascomycota</taxon>
        <taxon>Pezizomycotina</taxon>
        <taxon>Dothideomycetes</taxon>
        <taxon>Pleosporomycetidae</taxon>
        <taxon>Pleosporales</taxon>
        <taxon>Pleosporineae</taxon>
        <taxon>Pleosporaceae</taxon>
        <taxon>Pyrenophora</taxon>
    </lineage>
</organism>
<dbReference type="AlphaFoldDB" id="A0A6S6W2Q1"/>
<protein>
    <submittedName>
        <fullName evidence="3">Uncharacterized protein</fullName>
    </submittedName>
</protein>
<feature type="coiled-coil region" evidence="1">
    <location>
        <begin position="1"/>
        <end position="70"/>
    </location>
</feature>
<keyword evidence="1" id="KW-0175">Coiled coil</keyword>
<sequence length="316" mass="35532">MSDQQRHNQRIQHQLQALTIEIKNLRNEYVAAIEDHDSMRAQVMASQFSMESLGRRLQEAEDRQRQLLEQLASVVLPPIGTGRGQSESSNGAGIRRGTRDPHVSLPIDPGAPGLSPAFSRSNTSEVTSNSTIRQRDHPAPTPLPRNAHLQPQRNNPRNNLVPLRVPPQTTSSPQAQRATFGSMENTVYLPMIIENIVFEHKRFKSEGRLRTCGFVVGQRDGDSNLQCSHPCFNVPCFRANHFHYCRAHMKIVPAGKTVCSRRQSRDCKVVTYEDRIDWEIIVGAAIEAGNLGGKGLDVQDLREALFPPQLYPHQWI</sequence>
<evidence type="ECO:0000313" key="4">
    <source>
        <dbReference type="Proteomes" id="UP000472372"/>
    </source>
</evidence>
<dbReference type="EMBL" id="HG992981">
    <property type="protein sequence ID" value="CAE7178338.1"/>
    <property type="molecule type" value="Genomic_DNA"/>
</dbReference>
<evidence type="ECO:0000313" key="3">
    <source>
        <dbReference type="EMBL" id="CAE7178338.1"/>
    </source>
</evidence>
<proteinExistence type="predicted"/>
<evidence type="ECO:0000256" key="1">
    <source>
        <dbReference type="SAM" id="Coils"/>
    </source>
</evidence>
<feature type="compositionally biased region" description="Low complexity" evidence="2">
    <location>
        <begin position="149"/>
        <end position="167"/>
    </location>
</feature>
<accession>A0A6S6W2Q1</accession>